<evidence type="ECO:0000256" key="6">
    <source>
        <dbReference type="ARBA" id="ARBA00023242"/>
    </source>
</evidence>
<feature type="domain" description="C2H2-type" evidence="8">
    <location>
        <begin position="178"/>
        <end position="201"/>
    </location>
</feature>
<evidence type="ECO:0000256" key="3">
    <source>
        <dbReference type="ARBA" id="ARBA00022737"/>
    </source>
</evidence>
<gene>
    <name evidence="9" type="ORF">ACAOBT_LOCUS22288</name>
</gene>
<evidence type="ECO:0000256" key="2">
    <source>
        <dbReference type="ARBA" id="ARBA00022723"/>
    </source>
</evidence>
<dbReference type="Proteomes" id="UP001152888">
    <property type="component" value="Unassembled WGS sequence"/>
</dbReference>
<dbReference type="Pfam" id="PF13912">
    <property type="entry name" value="zf-C2H2_6"/>
    <property type="match status" value="1"/>
</dbReference>
<feature type="domain" description="C2H2-type" evidence="8">
    <location>
        <begin position="150"/>
        <end position="174"/>
    </location>
</feature>
<keyword evidence="5" id="KW-0862">Zinc</keyword>
<keyword evidence="3" id="KW-0677">Repeat</keyword>
<dbReference type="FunFam" id="3.30.160.60:FF:001498">
    <property type="entry name" value="Zinc finger protein 404"/>
    <property type="match status" value="1"/>
</dbReference>
<dbReference type="GO" id="GO:0008270">
    <property type="term" value="F:zinc ion binding"/>
    <property type="evidence" value="ECO:0007669"/>
    <property type="project" value="UniProtKB-KW"/>
</dbReference>
<dbReference type="OrthoDB" id="6353315at2759"/>
<dbReference type="PROSITE" id="PS00028">
    <property type="entry name" value="ZINC_FINGER_C2H2_1"/>
    <property type="match status" value="11"/>
</dbReference>
<evidence type="ECO:0000259" key="8">
    <source>
        <dbReference type="PROSITE" id="PS50157"/>
    </source>
</evidence>
<dbReference type="GO" id="GO:0000981">
    <property type="term" value="F:DNA-binding transcription factor activity, RNA polymerase II-specific"/>
    <property type="evidence" value="ECO:0007669"/>
    <property type="project" value="TreeGrafter"/>
</dbReference>
<feature type="domain" description="C2H2-type" evidence="8">
    <location>
        <begin position="206"/>
        <end position="231"/>
    </location>
</feature>
<dbReference type="PROSITE" id="PS50157">
    <property type="entry name" value="ZINC_FINGER_C2H2_2"/>
    <property type="match status" value="12"/>
</dbReference>
<dbReference type="Pfam" id="PF00096">
    <property type="entry name" value="zf-C2H2"/>
    <property type="match status" value="6"/>
</dbReference>
<evidence type="ECO:0000313" key="10">
    <source>
        <dbReference type="Proteomes" id="UP001152888"/>
    </source>
</evidence>
<reference evidence="9" key="1">
    <citation type="submission" date="2022-03" db="EMBL/GenBank/DDBJ databases">
        <authorList>
            <person name="Sayadi A."/>
        </authorList>
    </citation>
    <scope>NUCLEOTIDE SEQUENCE</scope>
</reference>
<sequence>MIFHEVWIESTHIETNSKDASTLEDLRCKKCSRLFGSVDQLNEHDTDVHPPGLYVCNTCCKEFMNLTSLEYHERYAHTDNRDYQCDKCGNQFKTERCLQKHEQRVHLKRFDHICEPCEKGFVYKSDLQKHQRTHHKLDGNEIDKNETELYACSDCSKVFPSRTQLSNHRRIVHAPKIFSCDICEKKFNQIRGLKSHKELVHPEKLYNCDECAAEFKNMKLLTNHKTAVHLGVFKHYCQECDIGFMYSQKLREHQRIQHDKIPFSCDKCGKTFGTGAGLWNHMEKHVDAEYSCPLCMKICKSRTQLKNHKRVCKQQDREKYVCERCGKEVLSKKSLQSHMNAHDGLKPYKCDICGEALASVGNLQVHKRIHTDEKPYACTFCEKRFRQKPPLTLHMRIHTGEMPYQCTVCTKKFIVKAALRNHKCRGPPAETDPTESE</sequence>
<evidence type="ECO:0000256" key="1">
    <source>
        <dbReference type="ARBA" id="ARBA00004123"/>
    </source>
</evidence>
<protein>
    <recommendedName>
        <fullName evidence="8">C2H2-type domain-containing protein</fullName>
    </recommendedName>
</protein>
<proteinExistence type="predicted"/>
<feature type="domain" description="C2H2-type" evidence="8">
    <location>
        <begin position="376"/>
        <end position="403"/>
    </location>
</feature>
<dbReference type="FunFam" id="3.30.160.60:FF:000417">
    <property type="entry name" value="Zinc finger protein"/>
    <property type="match status" value="1"/>
</dbReference>
<keyword evidence="10" id="KW-1185">Reference proteome</keyword>
<dbReference type="AlphaFoldDB" id="A0A9P0LBC1"/>
<name>A0A9P0LBC1_ACAOB</name>
<dbReference type="FunFam" id="3.30.160.60:FF:000446">
    <property type="entry name" value="Zinc finger protein"/>
    <property type="match status" value="1"/>
</dbReference>
<feature type="domain" description="C2H2-type" evidence="8">
    <location>
        <begin position="235"/>
        <end position="262"/>
    </location>
</feature>
<dbReference type="PANTHER" id="PTHR24409:SF295">
    <property type="entry name" value="AZ2-RELATED"/>
    <property type="match status" value="1"/>
</dbReference>
<comment type="caution">
    <text evidence="9">The sequence shown here is derived from an EMBL/GenBank/DDBJ whole genome shotgun (WGS) entry which is preliminary data.</text>
</comment>
<feature type="domain" description="C2H2-type" evidence="8">
    <location>
        <begin position="26"/>
        <end position="49"/>
    </location>
</feature>
<keyword evidence="4 7" id="KW-0863">Zinc-finger</keyword>
<dbReference type="InterPro" id="IPR013087">
    <property type="entry name" value="Znf_C2H2_type"/>
</dbReference>
<dbReference type="GO" id="GO:0000977">
    <property type="term" value="F:RNA polymerase II transcription regulatory region sequence-specific DNA binding"/>
    <property type="evidence" value="ECO:0007669"/>
    <property type="project" value="TreeGrafter"/>
</dbReference>
<feature type="domain" description="C2H2-type" evidence="8">
    <location>
        <begin position="263"/>
        <end position="290"/>
    </location>
</feature>
<dbReference type="FunFam" id="3.30.160.60:FF:000100">
    <property type="entry name" value="Zinc finger 45-like"/>
    <property type="match status" value="1"/>
</dbReference>
<dbReference type="EMBL" id="CAKOFQ010007208">
    <property type="protein sequence ID" value="CAH1994831.1"/>
    <property type="molecule type" value="Genomic_DNA"/>
</dbReference>
<feature type="domain" description="C2H2-type" evidence="8">
    <location>
        <begin position="320"/>
        <end position="347"/>
    </location>
</feature>
<organism evidence="9 10">
    <name type="scientific">Acanthoscelides obtectus</name>
    <name type="common">Bean weevil</name>
    <name type="synonym">Bruchus obtectus</name>
    <dbReference type="NCBI Taxonomy" id="200917"/>
    <lineage>
        <taxon>Eukaryota</taxon>
        <taxon>Metazoa</taxon>
        <taxon>Ecdysozoa</taxon>
        <taxon>Arthropoda</taxon>
        <taxon>Hexapoda</taxon>
        <taxon>Insecta</taxon>
        <taxon>Pterygota</taxon>
        <taxon>Neoptera</taxon>
        <taxon>Endopterygota</taxon>
        <taxon>Coleoptera</taxon>
        <taxon>Polyphaga</taxon>
        <taxon>Cucujiformia</taxon>
        <taxon>Chrysomeloidea</taxon>
        <taxon>Chrysomelidae</taxon>
        <taxon>Bruchinae</taxon>
        <taxon>Bruchini</taxon>
        <taxon>Acanthoscelides</taxon>
    </lineage>
</organism>
<dbReference type="PANTHER" id="PTHR24409">
    <property type="entry name" value="ZINC FINGER PROTEIN 142"/>
    <property type="match status" value="1"/>
</dbReference>
<dbReference type="GO" id="GO:0005634">
    <property type="term" value="C:nucleus"/>
    <property type="evidence" value="ECO:0007669"/>
    <property type="project" value="UniProtKB-SubCell"/>
</dbReference>
<feature type="domain" description="C2H2-type" evidence="8">
    <location>
        <begin position="54"/>
        <end position="82"/>
    </location>
</feature>
<evidence type="ECO:0000256" key="5">
    <source>
        <dbReference type="ARBA" id="ARBA00022833"/>
    </source>
</evidence>
<feature type="domain" description="C2H2-type" evidence="8">
    <location>
        <begin position="112"/>
        <end position="134"/>
    </location>
</feature>
<comment type="subcellular location">
    <subcellularLocation>
        <location evidence="1">Nucleus</location>
    </subcellularLocation>
</comment>
<feature type="domain" description="C2H2-type" evidence="8">
    <location>
        <begin position="83"/>
        <end position="106"/>
    </location>
</feature>
<dbReference type="SUPFAM" id="SSF57667">
    <property type="entry name" value="beta-beta-alpha zinc fingers"/>
    <property type="match status" value="8"/>
</dbReference>
<feature type="domain" description="C2H2-type" evidence="8">
    <location>
        <begin position="348"/>
        <end position="375"/>
    </location>
</feature>
<dbReference type="Gene3D" id="3.30.160.60">
    <property type="entry name" value="Classic Zinc Finger"/>
    <property type="match status" value="10"/>
</dbReference>
<accession>A0A9P0LBC1</accession>
<dbReference type="InterPro" id="IPR036236">
    <property type="entry name" value="Znf_C2H2_sf"/>
</dbReference>
<dbReference type="SMART" id="SM00355">
    <property type="entry name" value="ZnF_C2H2"/>
    <property type="match status" value="14"/>
</dbReference>
<keyword evidence="6" id="KW-0539">Nucleus</keyword>
<evidence type="ECO:0000256" key="7">
    <source>
        <dbReference type="PROSITE-ProRule" id="PRU00042"/>
    </source>
</evidence>
<evidence type="ECO:0000256" key="4">
    <source>
        <dbReference type="ARBA" id="ARBA00022771"/>
    </source>
</evidence>
<keyword evidence="2" id="KW-0479">Metal-binding</keyword>
<evidence type="ECO:0000313" key="9">
    <source>
        <dbReference type="EMBL" id="CAH1994831.1"/>
    </source>
</evidence>